<evidence type="ECO:0000313" key="5">
    <source>
        <dbReference type="Proteomes" id="UP000283387"/>
    </source>
</evidence>
<organism evidence="4 5">
    <name type="scientific">Mangrovibacterium diazotrophicum</name>
    <dbReference type="NCBI Taxonomy" id="1261403"/>
    <lineage>
        <taxon>Bacteria</taxon>
        <taxon>Pseudomonadati</taxon>
        <taxon>Bacteroidota</taxon>
        <taxon>Bacteroidia</taxon>
        <taxon>Marinilabiliales</taxon>
        <taxon>Prolixibacteraceae</taxon>
        <taxon>Mangrovibacterium</taxon>
    </lineage>
</organism>
<dbReference type="SUPFAM" id="SSF53955">
    <property type="entry name" value="Lysozyme-like"/>
    <property type="match status" value="1"/>
</dbReference>
<keyword evidence="3" id="KW-0326">Glycosidase</keyword>
<comment type="caution">
    <text evidence="4">The sequence shown here is derived from an EMBL/GenBank/DDBJ whole genome shotgun (WGS) entry which is preliminary data.</text>
</comment>
<name>A0A419W5J2_9BACT</name>
<comment type="similarity">
    <text evidence="3">Belongs to the glycosyl hydrolase 24 family.</text>
</comment>
<dbReference type="GO" id="GO:0003796">
    <property type="term" value="F:lysozyme activity"/>
    <property type="evidence" value="ECO:0007669"/>
    <property type="project" value="UniProtKB-EC"/>
</dbReference>
<dbReference type="PANTHER" id="PTHR37406:SF1">
    <property type="entry name" value="T4-TYPE LYSOZYME 1-RELATED"/>
    <property type="match status" value="1"/>
</dbReference>
<dbReference type="GO" id="GO:0009253">
    <property type="term" value="P:peptidoglycan catabolic process"/>
    <property type="evidence" value="ECO:0007669"/>
    <property type="project" value="InterPro"/>
</dbReference>
<evidence type="ECO:0000313" key="4">
    <source>
        <dbReference type="EMBL" id="RKD90717.1"/>
    </source>
</evidence>
<dbReference type="InterPro" id="IPR052619">
    <property type="entry name" value="Phage_lysozyme-like"/>
</dbReference>
<dbReference type="GO" id="GO:0031640">
    <property type="term" value="P:killing of cells of another organism"/>
    <property type="evidence" value="ECO:0007669"/>
    <property type="project" value="UniProtKB-KW"/>
</dbReference>
<reference evidence="4 5" key="1">
    <citation type="submission" date="2018-09" db="EMBL/GenBank/DDBJ databases">
        <title>Genomic Encyclopedia of Archaeal and Bacterial Type Strains, Phase II (KMG-II): from individual species to whole genera.</title>
        <authorList>
            <person name="Goeker M."/>
        </authorList>
    </citation>
    <scope>NUCLEOTIDE SEQUENCE [LARGE SCALE GENOMIC DNA]</scope>
    <source>
        <strain evidence="4 5">DSM 27148</strain>
    </source>
</reference>
<sequence length="136" mass="15459">MMKDKLIEMLKAEEGLRLKPYTCPAGKLNIGVGRNIEDRGISEDEAMYLLKNDIEMVLNELAHNFNWFRSAPETVQIVLADMCFNMGISRLRQFKNTLAYLESRNYQAAAVEMLDSAWAKQVGGRALKLSDMIRGI</sequence>
<keyword evidence="3" id="KW-0378">Hydrolase</keyword>
<evidence type="ECO:0000256" key="1">
    <source>
        <dbReference type="ARBA" id="ARBA00022529"/>
    </source>
</evidence>
<accession>A0A419W5J2</accession>
<dbReference type="Proteomes" id="UP000283387">
    <property type="component" value="Unassembled WGS sequence"/>
</dbReference>
<evidence type="ECO:0000256" key="3">
    <source>
        <dbReference type="RuleBase" id="RU003788"/>
    </source>
</evidence>
<dbReference type="AlphaFoldDB" id="A0A419W5J2"/>
<dbReference type="Pfam" id="PF00959">
    <property type="entry name" value="Phage_lysozyme"/>
    <property type="match status" value="1"/>
</dbReference>
<dbReference type="GO" id="GO:0042742">
    <property type="term" value="P:defense response to bacterium"/>
    <property type="evidence" value="ECO:0007669"/>
    <property type="project" value="UniProtKB-KW"/>
</dbReference>
<keyword evidence="2 3" id="KW-0081">Bacteriolytic enzyme</keyword>
<gene>
    <name evidence="4" type="ORF">BC643_1060</name>
</gene>
<proteinExistence type="inferred from homology"/>
<dbReference type="InterPro" id="IPR023347">
    <property type="entry name" value="Lysozyme_dom_sf"/>
</dbReference>
<evidence type="ECO:0000256" key="2">
    <source>
        <dbReference type="ARBA" id="ARBA00022638"/>
    </source>
</evidence>
<keyword evidence="1 3" id="KW-0929">Antimicrobial</keyword>
<keyword evidence="5" id="KW-1185">Reference proteome</keyword>
<dbReference type="InterPro" id="IPR023346">
    <property type="entry name" value="Lysozyme-like_dom_sf"/>
</dbReference>
<dbReference type="GO" id="GO:0016998">
    <property type="term" value="P:cell wall macromolecule catabolic process"/>
    <property type="evidence" value="ECO:0007669"/>
    <property type="project" value="InterPro"/>
</dbReference>
<dbReference type="EMBL" id="RAPN01000001">
    <property type="protein sequence ID" value="RKD90717.1"/>
    <property type="molecule type" value="Genomic_DNA"/>
</dbReference>
<comment type="catalytic activity">
    <reaction evidence="3">
        <text>Hydrolysis of (1-&gt;4)-beta-linkages between N-acetylmuramic acid and N-acetyl-D-glucosamine residues in a peptidoglycan and between N-acetyl-D-glucosamine residues in chitodextrins.</text>
        <dbReference type="EC" id="3.2.1.17"/>
    </reaction>
</comment>
<dbReference type="Gene3D" id="1.10.530.40">
    <property type="match status" value="1"/>
</dbReference>
<protein>
    <recommendedName>
        <fullName evidence="3">Lysozyme</fullName>
        <ecNumber evidence="3">3.2.1.17</ecNumber>
    </recommendedName>
</protein>
<dbReference type="PANTHER" id="PTHR37406">
    <property type="entry name" value="T4-TYPE LYSOZYME 1-RELATED"/>
    <property type="match status" value="1"/>
</dbReference>
<dbReference type="EC" id="3.2.1.17" evidence="3"/>
<dbReference type="InterPro" id="IPR002196">
    <property type="entry name" value="Glyco_hydro_24"/>
</dbReference>
<dbReference type="RefSeq" id="WP_211337991.1">
    <property type="nucleotide sequence ID" value="NZ_RAPN01000001.1"/>
</dbReference>